<evidence type="ECO:0000256" key="1">
    <source>
        <dbReference type="SAM" id="SignalP"/>
    </source>
</evidence>
<accession>A0A917EBY8</accession>
<evidence type="ECO:0008006" key="4">
    <source>
        <dbReference type="Google" id="ProtNLM"/>
    </source>
</evidence>
<dbReference type="EMBL" id="BMFJ01000001">
    <property type="protein sequence ID" value="GGE22473.1"/>
    <property type="molecule type" value="Genomic_DNA"/>
</dbReference>
<keyword evidence="3" id="KW-1185">Reference proteome</keyword>
<dbReference type="Proteomes" id="UP000612855">
    <property type="component" value="Unassembled WGS sequence"/>
</dbReference>
<feature type="signal peptide" evidence="1">
    <location>
        <begin position="1"/>
        <end position="24"/>
    </location>
</feature>
<evidence type="ECO:0000313" key="2">
    <source>
        <dbReference type="EMBL" id="GGE22473.1"/>
    </source>
</evidence>
<name>A0A917EBY8_9RHOB</name>
<feature type="chain" id="PRO_5038008102" description="Tat pathway signal sequence domain protein" evidence="1">
    <location>
        <begin position="25"/>
        <end position="147"/>
    </location>
</feature>
<gene>
    <name evidence="2" type="ORF">GCM10011360_08730</name>
</gene>
<evidence type="ECO:0000313" key="3">
    <source>
        <dbReference type="Proteomes" id="UP000612855"/>
    </source>
</evidence>
<dbReference type="RefSeq" id="WP_188476448.1">
    <property type="nucleotide sequence ID" value="NZ_BMFJ01000001.1"/>
</dbReference>
<sequence length="147" mass="15086">MSSRPPSLPLALGLALIAAAPAPAQDTTATEGLVLELNRISEGGDGTCQMVFFGQNNLPDSLAEITLRLAVIDANGVFQNMLALPLGALDTGKRRFAQYNLPLACADISEIVVNDVATCKIAGSAEDSGACLSGLTVSSRTDIALGL</sequence>
<keyword evidence="1" id="KW-0732">Signal</keyword>
<comment type="caution">
    <text evidence="2">The sequence shown here is derived from an EMBL/GenBank/DDBJ whole genome shotgun (WGS) entry which is preliminary data.</text>
</comment>
<reference evidence="3" key="1">
    <citation type="journal article" date="2019" name="Int. J. Syst. Evol. Microbiol.">
        <title>The Global Catalogue of Microorganisms (GCM) 10K type strain sequencing project: providing services to taxonomists for standard genome sequencing and annotation.</title>
        <authorList>
            <consortium name="The Broad Institute Genomics Platform"/>
            <consortium name="The Broad Institute Genome Sequencing Center for Infectious Disease"/>
            <person name="Wu L."/>
            <person name="Ma J."/>
        </authorList>
    </citation>
    <scope>NUCLEOTIDE SEQUENCE [LARGE SCALE GENOMIC DNA]</scope>
    <source>
        <strain evidence="3">CGMCC 1.12664</strain>
    </source>
</reference>
<proteinExistence type="predicted"/>
<dbReference type="AlphaFoldDB" id="A0A917EBY8"/>
<protein>
    <recommendedName>
        <fullName evidence="4">Tat pathway signal sequence domain protein</fullName>
    </recommendedName>
</protein>
<organism evidence="2 3">
    <name type="scientific">Primorskyibacter flagellatus</name>
    <dbReference type="NCBI Taxonomy" id="1387277"/>
    <lineage>
        <taxon>Bacteria</taxon>
        <taxon>Pseudomonadati</taxon>
        <taxon>Pseudomonadota</taxon>
        <taxon>Alphaproteobacteria</taxon>
        <taxon>Rhodobacterales</taxon>
        <taxon>Roseobacteraceae</taxon>
        <taxon>Primorskyibacter</taxon>
    </lineage>
</organism>